<dbReference type="PANTHER" id="PTHR10357:SF210">
    <property type="entry name" value="MALTODEXTRIN GLUCOSIDASE"/>
    <property type="match status" value="1"/>
</dbReference>
<evidence type="ECO:0000313" key="6">
    <source>
        <dbReference type="Proteomes" id="UP000001558"/>
    </source>
</evidence>
<keyword evidence="3" id="KW-0732">Signal</keyword>
<dbReference type="GO" id="GO:0005975">
    <property type="term" value="P:carbohydrate metabolic process"/>
    <property type="evidence" value="ECO:0007669"/>
    <property type="project" value="InterPro"/>
</dbReference>
<dbReference type="SMART" id="SM00642">
    <property type="entry name" value="Aamy"/>
    <property type="match status" value="1"/>
</dbReference>
<dbReference type="InterPro" id="IPR015171">
    <property type="entry name" value="Cyc-maltodext_N"/>
</dbReference>
<dbReference type="InterPro" id="IPR017853">
    <property type="entry name" value="GH"/>
</dbReference>
<dbReference type="Gene3D" id="2.60.40.10">
    <property type="entry name" value="Immunoglobulins"/>
    <property type="match status" value="1"/>
</dbReference>
<keyword evidence="6" id="KW-1185">Reference proteome</keyword>
<dbReference type="RefSeq" id="WP_011865685.1">
    <property type="nucleotide sequence ID" value="NC_009092.1"/>
</dbReference>
<evidence type="ECO:0000256" key="2">
    <source>
        <dbReference type="ARBA" id="ARBA00023295"/>
    </source>
</evidence>
<dbReference type="CDD" id="cd11340">
    <property type="entry name" value="AmyAc_bac_CMD_like_3"/>
    <property type="match status" value="1"/>
</dbReference>
<accession>A3QE55</accession>
<dbReference type="HOGENOM" id="CLU_006462_7_3_6"/>
<feature type="domain" description="Glycosyl hydrolase family 13 catalytic" evidence="4">
    <location>
        <begin position="152"/>
        <end position="558"/>
    </location>
</feature>
<sequence length="654" mass="73639" precursor="true">MRRTNNKLKLTLIATSLLMLAPSAFQVMASVQPASSSIVSENTRAQKLRIEPLNWWTGMQHSQLQLMVHGENIAKAKVSVKADGVSLKGVETTENPNYLFVNLDTQGAKAQTFKLTFEQAGQPQISVAYELLKRDKGSAARQGFSNKDVIYLITPDRFANGDPTNDNQADMIEQADRSNPGGRHGGDIQGIINSLDYLADLGVTQLWINPLTENNQAEYSYHGYSVTDHYRIDPRFGSNDDYRQLAIKAKEKGIGIIADVVVNHIGSNHWWMDDLPSQDWVNRPEGALAQDSSAIDFTTHRRTTLQDPYAVAKDKRDFSHGWFVESMPDLNQEQPQLANYLIQNSIWWVEYAHLSGIREDTYSYADKDFLVDWTRAIMAEYPKFNIVGEEWTGNPITVSYWQKGKINKDGYQSELPSLMDFPLYETLIKALSEEEGWSEGMMRLYEFLANDVVYADPTQLVLFEGNHDTNRLYSLLGDNLALTKMALAYVLTSNRIPQIFYGSEILMQSPTKDRNDGITRSDFPGGWQGDAISVFDNKGLSDDQASMLNFTRSLLNFRKQADFIHSGGLRHYVPQDGVYVQMRCAKQDCSDKARLMVIYNKLDKAVELPLARYRDLLGSARAARDVISGDTVTLDKTLSIKGQGVTLLAIEEAK</sequence>
<feature type="chain" id="PRO_5002657241" evidence="3">
    <location>
        <begin position="30"/>
        <end position="654"/>
    </location>
</feature>
<dbReference type="Gene3D" id="3.20.20.80">
    <property type="entry name" value="Glycosidases"/>
    <property type="match status" value="1"/>
</dbReference>
<organism evidence="5 6">
    <name type="scientific">Shewanella loihica (strain ATCC BAA-1088 / PV-4)</name>
    <dbReference type="NCBI Taxonomy" id="323850"/>
    <lineage>
        <taxon>Bacteria</taxon>
        <taxon>Pseudomonadati</taxon>
        <taxon>Pseudomonadota</taxon>
        <taxon>Gammaproteobacteria</taxon>
        <taxon>Alteromonadales</taxon>
        <taxon>Shewanellaceae</taxon>
        <taxon>Shewanella</taxon>
    </lineage>
</organism>
<name>A3QE55_SHELP</name>
<dbReference type="SUPFAM" id="SSF51445">
    <property type="entry name" value="(Trans)glycosidases"/>
    <property type="match status" value="1"/>
</dbReference>
<reference evidence="5 6" key="1">
    <citation type="submission" date="2007-03" db="EMBL/GenBank/DDBJ databases">
        <title>Complete sequence of Shewanella loihica PV-4.</title>
        <authorList>
            <consortium name="US DOE Joint Genome Institute"/>
            <person name="Copeland A."/>
            <person name="Lucas S."/>
            <person name="Lapidus A."/>
            <person name="Barry K."/>
            <person name="Detter J.C."/>
            <person name="Glavina del Rio T."/>
            <person name="Hammon N."/>
            <person name="Israni S."/>
            <person name="Dalin E."/>
            <person name="Tice H."/>
            <person name="Pitluck S."/>
            <person name="Chain P."/>
            <person name="Malfatti S."/>
            <person name="Shin M."/>
            <person name="Vergez L."/>
            <person name="Schmutz J."/>
            <person name="Larimer F."/>
            <person name="Land M."/>
            <person name="Hauser L."/>
            <person name="Kyrpides N."/>
            <person name="Mikhailova N."/>
            <person name="Romine M.F."/>
            <person name="Serres G."/>
            <person name="Fredrickson J."/>
            <person name="Tiedje J."/>
            <person name="Richardson P."/>
        </authorList>
    </citation>
    <scope>NUCLEOTIDE SEQUENCE [LARGE SCALE GENOMIC DNA]</scope>
    <source>
        <strain evidence="6">ATCC BAA-1088 / PV-4</strain>
    </source>
</reference>
<dbReference type="InterPro" id="IPR014756">
    <property type="entry name" value="Ig_E-set"/>
</dbReference>
<protein>
    <submittedName>
        <fullName evidence="5">Alpha amylase, catalytic region</fullName>
    </submittedName>
</protein>
<dbReference type="Pfam" id="PF09087">
    <property type="entry name" value="Cyc-maltodext_N"/>
    <property type="match status" value="1"/>
</dbReference>
<proteinExistence type="predicted"/>
<dbReference type="PANTHER" id="PTHR10357">
    <property type="entry name" value="ALPHA-AMYLASE FAMILY MEMBER"/>
    <property type="match status" value="1"/>
</dbReference>
<evidence type="ECO:0000256" key="3">
    <source>
        <dbReference type="SAM" id="SignalP"/>
    </source>
</evidence>
<dbReference type="STRING" id="323850.Shew_1887"/>
<dbReference type="InterPro" id="IPR019492">
    <property type="entry name" value="Cyclo-malto-dextrinase_C"/>
</dbReference>
<dbReference type="Pfam" id="PF00128">
    <property type="entry name" value="Alpha-amylase"/>
    <property type="match status" value="1"/>
</dbReference>
<dbReference type="InterPro" id="IPR013780">
    <property type="entry name" value="Glyco_hydro_b"/>
</dbReference>
<dbReference type="SUPFAM" id="SSF51011">
    <property type="entry name" value="Glycosyl hydrolase domain"/>
    <property type="match status" value="1"/>
</dbReference>
<dbReference type="AlphaFoldDB" id="A3QE55"/>
<dbReference type="KEGG" id="slo:Shew_1887"/>
<evidence type="ECO:0000256" key="1">
    <source>
        <dbReference type="ARBA" id="ARBA00022801"/>
    </source>
</evidence>
<dbReference type="eggNOG" id="COG0366">
    <property type="taxonomic scope" value="Bacteria"/>
</dbReference>
<dbReference type="EMBL" id="CP000606">
    <property type="protein sequence ID" value="ABO23753.1"/>
    <property type="molecule type" value="Genomic_DNA"/>
</dbReference>
<dbReference type="CAZy" id="GH13">
    <property type="family name" value="Glycoside Hydrolase Family 13"/>
</dbReference>
<dbReference type="Proteomes" id="UP000001558">
    <property type="component" value="Chromosome"/>
</dbReference>
<gene>
    <name evidence="5" type="ordered locus">Shew_1887</name>
</gene>
<evidence type="ECO:0000259" key="4">
    <source>
        <dbReference type="SMART" id="SM00642"/>
    </source>
</evidence>
<dbReference type="InterPro" id="IPR006047">
    <property type="entry name" value="GH13_cat_dom"/>
</dbReference>
<dbReference type="Gene3D" id="2.60.40.1180">
    <property type="entry name" value="Golgi alpha-mannosidase II"/>
    <property type="match status" value="1"/>
</dbReference>
<keyword evidence="1" id="KW-0378">Hydrolase</keyword>
<dbReference type="Pfam" id="PF10438">
    <property type="entry name" value="Cyc-maltodext_C"/>
    <property type="match status" value="1"/>
</dbReference>
<evidence type="ECO:0000313" key="5">
    <source>
        <dbReference type="EMBL" id="ABO23753.1"/>
    </source>
</evidence>
<dbReference type="InterPro" id="IPR013783">
    <property type="entry name" value="Ig-like_fold"/>
</dbReference>
<feature type="signal peptide" evidence="3">
    <location>
        <begin position="1"/>
        <end position="29"/>
    </location>
</feature>
<dbReference type="SUPFAM" id="SSF81296">
    <property type="entry name" value="E set domains"/>
    <property type="match status" value="1"/>
</dbReference>
<keyword evidence="2" id="KW-0326">Glycosidase</keyword>
<dbReference type="GO" id="GO:0016798">
    <property type="term" value="F:hydrolase activity, acting on glycosyl bonds"/>
    <property type="evidence" value="ECO:0007669"/>
    <property type="project" value="UniProtKB-KW"/>
</dbReference>